<dbReference type="OrthoDB" id="9804872at2"/>
<keyword evidence="1" id="KW-1133">Transmembrane helix</keyword>
<accession>A0A381J572</accession>
<dbReference type="PANTHER" id="PTHR42736">
    <property type="entry name" value="PROTEIN-GLUTAMINE GAMMA-GLUTAMYLTRANSFERASE"/>
    <property type="match status" value="1"/>
</dbReference>
<evidence type="ECO:0000313" key="4">
    <source>
        <dbReference type="Proteomes" id="UP000254664"/>
    </source>
</evidence>
<feature type="transmembrane region" description="Helical" evidence="1">
    <location>
        <begin position="162"/>
        <end position="181"/>
    </location>
</feature>
<dbReference type="Proteomes" id="UP000254664">
    <property type="component" value="Unassembled WGS sequence"/>
</dbReference>
<evidence type="ECO:0000313" key="3">
    <source>
        <dbReference type="EMBL" id="SUY46417.1"/>
    </source>
</evidence>
<feature type="transmembrane region" description="Helical" evidence="1">
    <location>
        <begin position="63"/>
        <end position="79"/>
    </location>
</feature>
<keyword evidence="1" id="KW-0812">Transmembrane</keyword>
<sequence>MGLKNIRWVAIIFYLNIIFFFKLLINSYKIINFNYTYITILILITFIFFYVYKEILVYKRYKVAVWSLIIIVSLIFIYFNKESVIMFNKSIIEDLDLLNTIISSGKDTNFNDYKRIITVILPIFCLVIFSFFYKGITHILLILITFTMLFLWYLGYETSVEASLFYYSLIVVVDFSVSSNIHNMKKMRTHNIREDINSTSVITQTLFYGCLIAMLIKLYPVNIEGRYGNILKSKINSAITSENIEGSLNEKGYGLKVSGYNDSSFKLGGKIQLDNKEAFKVKTDQSYHLKGSVKTIYTGNSWLVQYEELHNMFKNRDTNSRYISYFGEMKKDQMYIETINIKTNTLFTPIYTIDINYPESKSIYKDESTDIYKSSNIIKEVYKLEFIDEYRMKPILINKGTDYAREDLYNYTQLPDSITERTKALVEDIVKGTDNPLEKSKRINEYLESNYNYSLDVKDVPLDKDFVDYFLFEEKKGYCVYFATASTVMNRIAGVPSRYVEGFNMPKEKNYEDFYLVTNKDAHAWTEILVDSKNMIWTIEDSAPTAREYESSLSENMPEVNINSASDENLMQDHSKDIIDKDTGDEGNDINTNLNYRDKGNYILINVIIAVFIYLGINIVTQNRRKNKILKGDYKYSYFYLERRLKTIGIKREDNETEKDYINKISNIKLRDTCIELIEFLYKDYYGDYKSTEFKGERFYFNLESYLRKTQGISYYLYRNIIFFRVKTNS</sequence>
<evidence type="ECO:0000259" key="2">
    <source>
        <dbReference type="SMART" id="SM00460"/>
    </source>
</evidence>
<feature type="transmembrane region" description="Helical" evidence="1">
    <location>
        <begin position="602"/>
        <end position="621"/>
    </location>
</feature>
<name>A0A381J572_9CLOT</name>
<protein>
    <submittedName>
        <fullName evidence="3">Transglutaminase domain-containing protein</fullName>
    </submittedName>
</protein>
<dbReference type="InterPro" id="IPR038765">
    <property type="entry name" value="Papain-like_cys_pep_sf"/>
</dbReference>
<dbReference type="Pfam" id="PF01841">
    <property type="entry name" value="Transglut_core"/>
    <property type="match status" value="1"/>
</dbReference>
<dbReference type="EMBL" id="UFWZ01000001">
    <property type="protein sequence ID" value="SUY46417.1"/>
    <property type="molecule type" value="Genomic_DNA"/>
</dbReference>
<reference evidence="3 4" key="1">
    <citation type="submission" date="2018-06" db="EMBL/GenBank/DDBJ databases">
        <authorList>
            <consortium name="Pathogen Informatics"/>
            <person name="Doyle S."/>
        </authorList>
    </citation>
    <scope>NUCLEOTIDE SEQUENCE [LARGE SCALE GENOMIC DNA]</scope>
    <source>
        <strain evidence="3 4">NCTC9836</strain>
    </source>
</reference>
<evidence type="ECO:0000256" key="1">
    <source>
        <dbReference type="SAM" id="Phobius"/>
    </source>
</evidence>
<dbReference type="AlphaFoldDB" id="A0A381J572"/>
<dbReference type="InterPro" id="IPR002931">
    <property type="entry name" value="Transglutaminase-like"/>
</dbReference>
<dbReference type="InterPro" id="IPR052901">
    <property type="entry name" value="Bact_TGase-like"/>
</dbReference>
<feature type="transmembrane region" description="Helical" evidence="1">
    <location>
        <begin position="113"/>
        <end position="132"/>
    </location>
</feature>
<dbReference type="Gene3D" id="3.10.620.30">
    <property type="match status" value="1"/>
</dbReference>
<keyword evidence="1" id="KW-0472">Membrane</keyword>
<dbReference type="SUPFAM" id="SSF54001">
    <property type="entry name" value="Cysteine proteinases"/>
    <property type="match status" value="1"/>
</dbReference>
<dbReference type="RefSeq" id="WP_115640532.1">
    <property type="nucleotide sequence ID" value="NZ_UFWZ01000001.1"/>
</dbReference>
<dbReference type="PANTHER" id="PTHR42736:SF1">
    <property type="entry name" value="PROTEIN-GLUTAMINE GAMMA-GLUTAMYLTRANSFERASE"/>
    <property type="match status" value="1"/>
</dbReference>
<proteinExistence type="predicted"/>
<feature type="transmembrane region" description="Helical" evidence="1">
    <location>
        <begin position="139"/>
        <end position="156"/>
    </location>
</feature>
<keyword evidence="4" id="KW-1185">Reference proteome</keyword>
<feature type="transmembrane region" description="Helical" evidence="1">
    <location>
        <begin position="31"/>
        <end position="51"/>
    </location>
</feature>
<feature type="transmembrane region" description="Helical" evidence="1">
    <location>
        <begin position="7"/>
        <end position="25"/>
    </location>
</feature>
<gene>
    <name evidence="3" type="ORF">NCTC9836_00748</name>
</gene>
<dbReference type="SMART" id="SM00460">
    <property type="entry name" value="TGc"/>
    <property type="match status" value="1"/>
</dbReference>
<organism evidence="3 4">
    <name type="scientific">Clostridium putrefaciens</name>
    <dbReference type="NCBI Taxonomy" id="99675"/>
    <lineage>
        <taxon>Bacteria</taxon>
        <taxon>Bacillati</taxon>
        <taxon>Bacillota</taxon>
        <taxon>Clostridia</taxon>
        <taxon>Eubacteriales</taxon>
        <taxon>Clostridiaceae</taxon>
        <taxon>Clostridium</taxon>
    </lineage>
</organism>
<feature type="domain" description="Transglutaminase-like" evidence="2">
    <location>
        <begin position="471"/>
        <end position="544"/>
    </location>
</feature>
<feature type="transmembrane region" description="Helical" evidence="1">
    <location>
        <begin position="201"/>
        <end position="219"/>
    </location>
</feature>